<accession>A0A4R6Y4Y3</accession>
<keyword evidence="1" id="KW-0472">Membrane</keyword>
<organism evidence="2 3">
    <name type="scientific">Hydromonas duriensis</name>
    <dbReference type="NCBI Taxonomy" id="1527608"/>
    <lineage>
        <taxon>Bacteria</taxon>
        <taxon>Pseudomonadati</taxon>
        <taxon>Pseudomonadota</taxon>
        <taxon>Betaproteobacteria</taxon>
        <taxon>Burkholderiales</taxon>
        <taxon>Burkholderiaceae</taxon>
        <taxon>Hydromonas</taxon>
    </lineage>
</organism>
<dbReference type="AlphaFoldDB" id="A0A4R6Y4Y3"/>
<evidence type="ECO:0000256" key="1">
    <source>
        <dbReference type="SAM" id="Phobius"/>
    </source>
</evidence>
<protein>
    <submittedName>
        <fullName evidence="2">Uncharacterized protein</fullName>
    </submittedName>
</protein>
<name>A0A4R6Y4Y3_9BURK</name>
<dbReference type="Proteomes" id="UP000294480">
    <property type="component" value="Unassembled WGS sequence"/>
</dbReference>
<sequence length="112" mass="12853">MDYKFFIFNAIVIITIFIFYKTPFVQKYGMSSFIELTLAIEIFVVMLVFIAVFLFIGFRVNDMYKSQKIASNKEVAAKAIACPSINDELIKSSEPLTLKALEDLVNQYCVKK</sequence>
<evidence type="ECO:0000313" key="3">
    <source>
        <dbReference type="Proteomes" id="UP000294480"/>
    </source>
</evidence>
<gene>
    <name evidence="2" type="ORF">DFR44_13026</name>
</gene>
<keyword evidence="3" id="KW-1185">Reference proteome</keyword>
<keyword evidence="1" id="KW-1133">Transmembrane helix</keyword>
<feature type="transmembrane region" description="Helical" evidence="1">
    <location>
        <begin position="36"/>
        <end position="58"/>
    </location>
</feature>
<feature type="transmembrane region" description="Helical" evidence="1">
    <location>
        <begin position="6"/>
        <end position="24"/>
    </location>
</feature>
<dbReference type="EMBL" id="SNZE01000030">
    <property type="protein sequence ID" value="TDR28957.1"/>
    <property type="molecule type" value="Genomic_DNA"/>
</dbReference>
<comment type="caution">
    <text evidence="2">The sequence shown here is derived from an EMBL/GenBank/DDBJ whole genome shotgun (WGS) entry which is preliminary data.</text>
</comment>
<evidence type="ECO:0000313" key="2">
    <source>
        <dbReference type="EMBL" id="TDR28957.1"/>
    </source>
</evidence>
<keyword evidence="1" id="KW-0812">Transmembrane</keyword>
<dbReference type="RefSeq" id="WP_133621450.1">
    <property type="nucleotide sequence ID" value="NZ_SNZE01000030.1"/>
</dbReference>
<reference evidence="2 3" key="1">
    <citation type="submission" date="2019-03" db="EMBL/GenBank/DDBJ databases">
        <title>Genomic Encyclopedia of Type Strains, Phase IV (KMG-IV): sequencing the most valuable type-strain genomes for metagenomic binning, comparative biology and taxonomic classification.</title>
        <authorList>
            <person name="Goeker M."/>
        </authorList>
    </citation>
    <scope>NUCLEOTIDE SEQUENCE [LARGE SCALE GENOMIC DNA]</scope>
    <source>
        <strain evidence="2 3">DSM 102852</strain>
    </source>
</reference>
<proteinExistence type="predicted"/>